<protein>
    <submittedName>
        <fullName evidence="2">Cytochrome c family protein</fullName>
    </submittedName>
</protein>
<evidence type="ECO:0000313" key="2">
    <source>
        <dbReference type="EMBL" id="AMP03749.1"/>
    </source>
</evidence>
<name>A0A127Q131_9BURK</name>
<keyword evidence="1" id="KW-0732">Signal</keyword>
<reference evidence="2 3" key="1">
    <citation type="submission" date="2015-11" db="EMBL/GenBank/DDBJ databases">
        <title>Exploring the genomic traits of fungus-feeding bacterial genus Collimonas.</title>
        <authorList>
            <person name="Song C."/>
            <person name="Schmidt R."/>
            <person name="de Jager V."/>
            <person name="Krzyzanowska D."/>
            <person name="Jongedijk E."/>
            <person name="Cankar K."/>
            <person name="Beekwilder J."/>
            <person name="van Veen A."/>
            <person name="de Boer W."/>
            <person name="van Veen J.A."/>
            <person name="Garbeva P."/>
        </authorList>
    </citation>
    <scope>NUCLEOTIDE SEQUENCE [LARGE SCALE GENOMIC DNA]</scope>
    <source>
        <strain evidence="2 3">Ter91</strain>
    </source>
</reference>
<gene>
    <name evidence="2" type="ORF">CPter91_1368</name>
</gene>
<accession>A0A127Q131</accession>
<organism evidence="2 3">
    <name type="scientific">Collimonas pratensis</name>
    <dbReference type="NCBI Taxonomy" id="279113"/>
    <lineage>
        <taxon>Bacteria</taxon>
        <taxon>Pseudomonadati</taxon>
        <taxon>Pseudomonadota</taxon>
        <taxon>Betaproteobacteria</taxon>
        <taxon>Burkholderiales</taxon>
        <taxon>Oxalobacteraceae</taxon>
        <taxon>Collimonas</taxon>
    </lineage>
</organism>
<feature type="signal peptide" evidence="1">
    <location>
        <begin position="1"/>
        <end position="25"/>
    </location>
</feature>
<dbReference type="KEGG" id="cpra:CPter91_1368"/>
<proteinExistence type="predicted"/>
<dbReference type="STRING" id="279113.CPter91_1368"/>
<evidence type="ECO:0000313" key="3">
    <source>
        <dbReference type="Proteomes" id="UP000074561"/>
    </source>
</evidence>
<sequence>MKITRTLKHPLLFAAALLTASVLLVSCGGGGSSDSPAVDTGSIKVFDKYTAPANLSSWQFLLSDGQTLKLNAGAVPYDLNSSLFSDYTFKFRAIYVPQGKQIAYNADTTFDFPVGSVIMKTFYYPKAASSDPAFIGAQRIGHQTTQGESVDLTQNRLIETRVLVRQADGSWAGLPYVWNDDQKDAKLKTGGANVQVELLAADNSREQFKYSVPNAQACQQCHATANAGGNAILPIGPKARNMNKTYQYNNGTKNQLVNLADLKLLAGLPGADNTPKNADWSDASQPLPERARAYLDVNCAHCHSTTGQALQSGLFLGFNVVNDASASGKWGVCKKPLAYAGPGLPYQYDIQPGKPDESILAYRITHTDTEAVMPVIGRHVNHTEGDDMIRAWITQLPQAACQP</sequence>
<feature type="chain" id="PRO_5007277404" evidence="1">
    <location>
        <begin position="26"/>
        <end position="403"/>
    </location>
</feature>
<dbReference type="Proteomes" id="UP000074561">
    <property type="component" value="Chromosome"/>
</dbReference>
<dbReference type="PATRIC" id="fig|279113.9.peg.1363"/>
<dbReference type="AlphaFoldDB" id="A0A127Q131"/>
<evidence type="ECO:0000256" key="1">
    <source>
        <dbReference type="SAM" id="SignalP"/>
    </source>
</evidence>
<dbReference type="NCBIfam" id="TIGR03806">
    <property type="entry name" value="chp_HNE_0200"/>
    <property type="match status" value="1"/>
</dbReference>
<dbReference type="RefSeq" id="WP_061938477.1">
    <property type="nucleotide sequence ID" value="NZ_CP013234.1"/>
</dbReference>
<dbReference type="PROSITE" id="PS51257">
    <property type="entry name" value="PROKAR_LIPOPROTEIN"/>
    <property type="match status" value="1"/>
</dbReference>
<dbReference type="EMBL" id="CP013234">
    <property type="protein sequence ID" value="AMP03749.1"/>
    <property type="molecule type" value="Genomic_DNA"/>
</dbReference>
<dbReference type="InterPro" id="IPR022269">
    <property type="entry name" value="SO_2930-like_C"/>
</dbReference>
<dbReference type="OrthoDB" id="338827at2"/>